<dbReference type="Gene3D" id="3.90.76.10">
    <property type="entry name" value="Dipeptide-binding Protein, Domain 1"/>
    <property type="match status" value="1"/>
</dbReference>
<dbReference type="InterPro" id="IPR039424">
    <property type="entry name" value="SBP_5"/>
</dbReference>
<dbReference type="CDD" id="cd00995">
    <property type="entry name" value="PBP2_NikA_DppA_OppA_like"/>
    <property type="match status" value="1"/>
</dbReference>
<dbReference type="GO" id="GO:1904680">
    <property type="term" value="F:peptide transmembrane transporter activity"/>
    <property type="evidence" value="ECO:0007669"/>
    <property type="project" value="TreeGrafter"/>
</dbReference>
<evidence type="ECO:0000259" key="3">
    <source>
        <dbReference type="Pfam" id="PF00496"/>
    </source>
</evidence>
<organism evidence="4 5">
    <name type="scientific">Amycolatopsis xylanica</name>
    <dbReference type="NCBI Taxonomy" id="589385"/>
    <lineage>
        <taxon>Bacteria</taxon>
        <taxon>Bacillati</taxon>
        <taxon>Actinomycetota</taxon>
        <taxon>Actinomycetes</taxon>
        <taxon>Pseudonocardiales</taxon>
        <taxon>Pseudonocardiaceae</taxon>
        <taxon>Amycolatopsis</taxon>
    </lineage>
</organism>
<dbReference type="PROSITE" id="PS51257">
    <property type="entry name" value="PROKAR_LIPOPROTEIN"/>
    <property type="match status" value="1"/>
</dbReference>
<keyword evidence="5" id="KW-1185">Reference proteome</keyword>
<dbReference type="InterPro" id="IPR000914">
    <property type="entry name" value="SBP_5_dom"/>
</dbReference>
<evidence type="ECO:0000256" key="1">
    <source>
        <dbReference type="SAM" id="MobiDB-lite"/>
    </source>
</evidence>
<name>A0A1H3CUU9_9PSEU</name>
<dbReference type="Gene3D" id="3.10.105.10">
    <property type="entry name" value="Dipeptide-binding Protein, Domain 3"/>
    <property type="match status" value="1"/>
</dbReference>
<feature type="chain" id="PRO_5011793734" evidence="2">
    <location>
        <begin position="35"/>
        <end position="553"/>
    </location>
</feature>
<dbReference type="GO" id="GO:0015833">
    <property type="term" value="P:peptide transport"/>
    <property type="evidence" value="ECO:0007669"/>
    <property type="project" value="TreeGrafter"/>
</dbReference>
<dbReference type="PIRSF" id="PIRSF002741">
    <property type="entry name" value="MppA"/>
    <property type="match status" value="1"/>
</dbReference>
<evidence type="ECO:0000313" key="4">
    <source>
        <dbReference type="EMBL" id="SDX57820.1"/>
    </source>
</evidence>
<dbReference type="SUPFAM" id="SSF53850">
    <property type="entry name" value="Periplasmic binding protein-like II"/>
    <property type="match status" value="1"/>
</dbReference>
<keyword evidence="2" id="KW-0732">Signal</keyword>
<reference evidence="4 5" key="1">
    <citation type="submission" date="2016-10" db="EMBL/GenBank/DDBJ databases">
        <authorList>
            <person name="de Groot N.N."/>
        </authorList>
    </citation>
    <scope>NUCLEOTIDE SEQUENCE [LARGE SCALE GENOMIC DNA]</scope>
    <source>
        <strain evidence="4 5">CPCC 202699</strain>
    </source>
</reference>
<dbReference type="PANTHER" id="PTHR30290">
    <property type="entry name" value="PERIPLASMIC BINDING COMPONENT OF ABC TRANSPORTER"/>
    <property type="match status" value="1"/>
</dbReference>
<accession>A0A1H3CUU9</accession>
<dbReference type="GO" id="GO:0043190">
    <property type="term" value="C:ATP-binding cassette (ABC) transporter complex"/>
    <property type="evidence" value="ECO:0007669"/>
    <property type="project" value="InterPro"/>
</dbReference>
<dbReference type="EMBL" id="FNON01000003">
    <property type="protein sequence ID" value="SDX57820.1"/>
    <property type="molecule type" value="Genomic_DNA"/>
</dbReference>
<feature type="signal peptide" evidence="2">
    <location>
        <begin position="1"/>
        <end position="34"/>
    </location>
</feature>
<evidence type="ECO:0000313" key="5">
    <source>
        <dbReference type="Proteomes" id="UP000199515"/>
    </source>
</evidence>
<dbReference type="GO" id="GO:0042597">
    <property type="term" value="C:periplasmic space"/>
    <property type="evidence" value="ECO:0007669"/>
    <property type="project" value="UniProtKB-ARBA"/>
</dbReference>
<dbReference type="OrthoDB" id="5243526at2"/>
<dbReference type="STRING" id="589385.SAMN05421504_103157"/>
<dbReference type="Gene3D" id="3.40.190.10">
    <property type="entry name" value="Periplasmic binding protein-like II"/>
    <property type="match status" value="1"/>
</dbReference>
<dbReference type="Proteomes" id="UP000199515">
    <property type="component" value="Unassembled WGS sequence"/>
</dbReference>
<feature type="region of interest" description="Disordered" evidence="1">
    <location>
        <begin position="33"/>
        <end position="52"/>
    </location>
</feature>
<dbReference type="Pfam" id="PF00496">
    <property type="entry name" value="SBP_bac_5"/>
    <property type="match status" value="1"/>
</dbReference>
<dbReference type="AlphaFoldDB" id="A0A1H3CUU9"/>
<sequence>MTRTAATRKGPAVATRLAAFAAALLLSACGGRQAADSTTKPPSDPFGLPDTTAAAAGPVPKVTWALYRQVKSLDPATAFDYPENTVIATLCDSLLRQQPDGSLAPGLASAYSYPTPTALQLTLRPDARFWDGSPVTAADVVFSLNRHLDPETGSFYGANLERISGISASGDTVTISLSKPDYWLAGELSAMPGVVVQERYARAKGRDFGTAAGGTMCSGPYKLAGWEPGAAVRVAARPDYWDAALRPLAQEIAFRGVSDAATLTTGLTTGEIDGSWITDTSNLAQLRRNPSINVHLGPSMETQYFIPANLTGVLGDVRVRRALSLAFDRRTYISATYGGDAFVPRMATNPGTWGFAKPAFRAAWDAAPELSQDLEQAKKLISEAGATGKPLVIGTSTGLATVATQANAWLQAANAIGLKASLHNVSPENYINFFTDPGARAAVDAFSTTTYGDYADPAALANTFIAPNGSQNYSGYQNHAILTILENARAEADPARRAQLDIDADKLIMRDLPWIPLAHPPSVLALNRKLTGVPTSFVYMQAPWLAKLGAAAG</sequence>
<protein>
    <submittedName>
        <fullName evidence="4">Peptide/nickel transport system substrate-binding protein</fullName>
    </submittedName>
</protein>
<dbReference type="InterPro" id="IPR030678">
    <property type="entry name" value="Peptide/Ni-bd"/>
</dbReference>
<proteinExistence type="predicted"/>
<feature type="domain" description="Solute-binding protein family 5" evidence="3">
    <location>
        <begin position="104"/>
        <end position="470"/>
    </location>
</feature>
<evidence type="ECO:0000256" key="2">
    <source>
        <dbReference type="SAM" id="SignalP"/>
    </source>
</evidence>
<gene>
    <name evidence="4" type="ORF">SAMN05421504_103157</name>
</gene>